<dbReference type="AlphaFoldDB" id="A0A6A5WJB7"/>
<reference evidence="3" key="1">
    <citation type="journal article" date="2020" name="Stud. Mycol.">
        <title>101 Dothideomycetes genomes: a test case for predicting lifestyles and emergence of pathogens.</title>
        <authorList>
            <person name="Haridas S."/>
            <person name="Albert R."/>
            <person name="Binder M."/>
            <person name="Bloem J."/>
            <person name="Labutti K."/>
            <person name="Salamov A."/>
            <person name="Andreopoulos B."/>
            <person name="Baker S."/>
            <person name="Barry K."/>
            <person name="Bills G."/>
            <person name="Bluhm B."/>
            <person name="Cannon C."/>
            <person name="Castanera R."/>
            <person name="Culley D."/>
            <person name="Daum C."/>
            <person name="Ezra D."/>
            <person name="Gonzalez J."/>
            <person name="Henrissat B."/>
            <person name="Kuo A."/>
            <person name="Liang C."/>
            <person name="Lipzen A."/>
            <person name="Lutzoni F."/>
            <person name="Magnuson J."/>
            <person name="Mondo S."/>
            <person name="Nolan M."/>
            <person name="Ohm R."/>
            <person name="Pangilinan J."/>
            <person name="Park H.-J."/>
            <person name="Ramirez L."/>
            <person name="Alfaro M."/>
            <person name="Sun H."/>
            <person name="Tritt A."/>
            <person name="Yoshinaga Y."/>
            <person name="Zwiers L.-H."/>
            <person name="Turgeon B."/>
            <person name="Goodwin S."/>
            <person name="Spatafora J."/>
            <person name="Crous P."/>
            <person name="Grigoriev I."/>
        </authorList>
    </citation>
    <scope>NUCLEOTIDE SEQUENCE</scope>
    <source>
        <strain evidence="3">CBS 123094</strain>
    </source>
</reference>
<evidence type="ECO:0000313" key="4">
    <source>
        <dbReference type="Proteomes" id="UP000799779"/>
    </source>
</evidence>
<keyword evidence="2" id="KW-0812">Transmembrane</keyword>
<accession>A0A6A5WJB7</accession>
<organism evidence="3 4">
    <name type="scientific">Amniculicola lignicola CBS 123094</name>
    <dbReference type="NCBI Taxonomy" id="1392246"/>
    <lineage>
        <taxon>Eukaryota</taxon>
        <taxon>Fungi</taxon>
        <taxon>Dikarya</taxon>
        <taxon>Ascomycota</taxon>
        <taxon>Pezizomycotina</taxon>
        <taxon>Dothideomycetes</taxon>
        <taxon>Pleosporomycetidae</taxon>
        <taxon>Pleosporales</taxon>
        <taxon>Amniculicolaceae</taxon>
        <taxon>Amniculicola</taxon>
    </lineage>
</organism>
<feature type="transmembrane region" description="Helical" evidence="2">
    <location>
        <begin position="66"/>
        <end position="87"/>
    </location>
</feature>
<evidence type="ECO:0000256" key="2">
    <source>
        <dbReference type="SAM" id="Phobius"/>
    </source>
</evidence>
<feature type="region of interest" description="Disordered" evidence="1">
    <location>
        <begin position="1"/>
        <end position="56"/>
    </location>
</feature>
<name>A0A6A5WJB7_9PLEO</name>
<sequence length="243" mass="27039">MRPDRARSSSPYESTRLRPSFDKNVHTEYDPRTHTSSPGPERSFIKGPKGPRRSPYTDTAIVRTRIILRILSILVSSSILGVITHTYGNFLWVKRFLVNQHQGEGMSWVGKFKVTPSIVLISFAAIATGLSLILLLASCAKSVRHATTTGNLTTAVVAGINFGMWTTVKMFYEINRRKDKQHLDLMSFVCNKASTRQSTESVCTEYIYAWAAVLASAIIELLVLGTVVWGVVVARKKAVYSKI</sequence>
<dbReference type="Proteomes" id="UP000799779">
    <property type="component" value="Unassembled WGS sequence"/>
</dbReference>
<dbReference type="EMBL" id="ML977585">
    <property type="protein sequence ID" value="KAF2001108.1"/>
    <property type="molecule type" value="Genomic_DNA"/>
</dbReference>
<dbReference type="PANTHER" id="PTHR42069">
    <property type="entry name" value="HYPHAL ANASTAMOSIS-8 PROTEIN"/>
    <property type="match status" value="1"/>
</dbReference>
<protein>
    <recommendedName>
        <fullName evidence="5">MARVEL domain-containing protein</fullName>
    </recommendedName>
</protein>
<proteinExistence type="predicted"/>
<keyword evidence="2" id="KW-1133">Transmembrane helix</keyword>
<keyword evidence="2" id="KW-0472">Membrane</keyword>
<evidence type="ECO:0000313" key="3">
    <source>
        <dbReference type="EMBL" id="KAF2001108.1"/>
    </source>
</evidence>
<evidence type="ECO:0008006" key="5">
    <source>
        <dbReference type="Google" id="ProtNLM"/>
    </source>
</evidence>
<feature type="transmembrane region" description="Helical" evidence="2">
    <location>
        <begin position="118"/>
        <end position="140"/>
    </location>
</feature>
<feature type="compositionally biased region" description="Basic and acidic residues" evidence="1">
    <location>
        <begin position="15"/>
        <end position="33"/>
    </location>
</feature>
<gene>
    <name evidence="3" type="ORF">P154DRAFT_562973</name>
</gene>
<feature type="transmembrane region" description="Helical" evidence="2">
    <location>
        <begin position="207"/>
        <end position="234"/>
    </location>
</feature>
<evidence type="ECO:0000256" key="1">
    <source>
        <dbReference type="SAM" id="MobiDB-lite"/>
    </source>
</evidence>
<keyword evidence="4" id="KW-1185">Reference proteome</keyword>
<dbReference type="PANTHER" id="PTHR42069:SF1">
    <property type="entry name" value="MARVEL DOMAIN-CONTAINING PROTEIN"/>
    <property type="match status" value="1"/>
</dbReference>
<feature type="transmembrane region" description="Helical" evidence="2">
    <location>
        <begin position="152"/>
        <end position="172"/>
    </location>
</feature>